<keyword evidence="3" id="KW-1185">Reference proteome</keyword>
<comment type="caution">
    <text evidence="2">The sequence shown here is derived from an EMBL/GenBank/DDBJ whole genome shotgun (WGS) entry which is preliminary data.</text>
</comment>
<accession>A0A4Y2I7X7</accession>
<organism evidence="2 3">
    <name type="scientific">Araneus ventricosus</name>
    <name type="common">Orbweaver spider</name>
    <name type="synonym">Epeira ventricosa</name>
    <dbReference type="NCBI Taxonomy" id="182803"/>
    <lineage>
        <taxon>Eukaryota</taxon>
        <taxon>Metazoa</taxon>
        <taxon>Ecdysozoa</taxon>
        <taxon>Arthropoda</taxon>
        <taxon>Chelicerata</taxon>
        <taxon>Arachnida</taxon>
        <taxon>Araneae</taxon>
        <taxon>Araneomorphae</taxon>
        <taxon>Entelegynae</taxon>
        <taxon>Araneoidea</taxon>
        <taxon>Araneidae</taxon>
        <taxon>Araneus</taxon>
    </lineage>
</organism>
<dbReference type="Proteomes" id="UP000499080">
    <property type="component" value="Unassembled WGS sequence"/>
</dbReference>
<dbReference type="EMBL" id="BGPR01002461">
    <property type="protein sequence ID" value="GBM73851.1"/>
    <property type="molecule type" value="Genomic_DNA"/>
</dbReference>
<protein>
    <submittedName>
        <fullName evidence="2">Uncharacterized protein</fullName>
    </submittedName>
</protein>
<evidence type="ECO:0000313" key="3">
    <source>
        <dbReference type="Proteomes" id="UP000499080"/>
    </source>
</evidence>
<feature type="signal peptide" evidence="1">
    <location>
        <begin position="1"/>
        <end position="17"/>
    </location>
</feature>
<sequence length="197" mass="22164">MNWTVFHINLRIGFVVSVFTPSPSRSNALDSSSSGLFMLISSKIAEYCSEGIISRRFMIARLAYGENFVHFHSPSRSNALDSSSDGLSMLISSKIAEYCSEGIISRRFMISRLAYGENCVHLHSPSRSNALDSSSDGLFMLNSSKIVEYCSEGIISRRFMIVKLAYGEHFIHLYARSDLIYGFKVNGNYRNKYEVCC</sequence>
<dbReference type="AlphaFoldDB" id="A0A4Y2I7X7"/>
<keyword evidence="1" id="KW-0732">Signal</keyword>
<name>A0A4Y2I7X7_ARAVE</name>
<evidence type="ECO:0000256" key="1">
    <source>
        <dbReference type="SAM" id="SignalP"/>
    </source>
</evidence>
<reference evidence="2 3" key="1">
    <citation type="journal article" date="2019" name="Sci. Rep.">
        <title>Orb-weaving spider Araneus ventricosus genome elucidates the spidroin gene catalogue.</title>
        <authorList>
            <person name="Kono N."/>
            <person name="Nakamura H."/>
            <person name="Ohtoshi R."/>
            <person name="Moran D.A.P."/>
            <person name="Shinohara A."/>
            <person name="Yoshida Y."/>
            <person name="Fujiwara M."/>
            <person name="Mori M."/>
            <person name="Tomita M."/>
            <person name="Arakawa K."/>
        </authorList>
    </citation>
    <scope>NUCLEOTIDE SEQUENCE [LARGE SCALE GENOMIC DNA]</scope>
</reference>
<feature type="chain" id="PRO_5021297618" evidence="1">
    <location>
        <begin position="18"/>
        <end position="197"/>
    </location>
</feature>
<gene>
    <name evidence="2" type="ORF">AVEN_100553_1</name>
</gene>
<evidence type="ECO:0000313" key="2">
    <source>
        <dbReference type="EMBL" id="GBM73851.1"/>
    </source>
</evidence>
<proteinExistence type="predicted"/>